<dbReference type="Proteomes" id="UP001215598">
    <property type="component" value="Unassembled WGS sequence"/>
</dbReference>
<accession>A0AAD7HKB2</accession>
<dbReference type="GO" id="GO:0016887">
    <property type="term" value="F:ATP hydrolysis activity"/>
    <property type="evidence" value="ECO:0007669"/>
    <property type="project" value="InterPro"/>
</dbReference>
<reference evidence="6" key="1">
    <citation type="submission" date="2023-03" db="EMBL/GenBank/DDBJ databases">
        <title>Massive genome expansion in bonnet fungi (Mycena s.s.) driven by repeated elements and novel gene families across ecological guilds.</title>
        <authorList>
            <consortium name="Lawrence Berkeley National Laboratory"/>
            <person name="Harder C.B."/>
            <person name="Miyauchi S."/>
            <person name="Viragh M."/>
            <person name="Kuo A."/>
            <person name="Thoen E."/>
            <person name="Andreopoulos B."/>
            <person name="Lu D."/>
            <person name="Skrede I."/>
            <person name="Drula E."/>
            <person name="Henrissat B."/>
            <person name="Morin E."/>
            <person name="Kohler A."/>
            <person name="Barry K."/>
            <person name="LaButti K."/>
            <person name="Morin E."/>
            <person name="Salamov A."/>
            <person name="Lipzen A."/>
            <person name="Mereny Z."/>
            <person name="Hegedus B."/>
            <person name="Baldrian P."/>
            <person name="Stursova M."/>
            <person name="Weitz H."/>
            <person name="Taylor A."/>
            <person name="Grigoriev I.V."/>
            <person name="Nagy L.G."/>
            <person name="Martin F."/>
            <person name="Kauserud H."/>
        </authorList>
    </citation>
    <scope>NUCLEOTIDE SEQUENCE</scope>
    <source>
        <strain evidence="6">CBHHK182m</strain>
    </source>
</reference>
<keyword evidence="4" id="KW-0472">Membrane</keyword>
<keyword evidence="1" id="KW-0547">Nucleotide-binding</keyword>
<feature type="transmembrane region" description="Helical" evidence="4">
    <location>
        <begin position="67"/>
        <end position="90"/>
    </location>
</feature>
<evidence type="ECO:0000313" key="6">
    <source>
        <dbReference type="EMBL" id="KAJ7722496.1"/>
    </source>
</evidence>
<keyword evidence="4" id="KW-1133">Transmembrane helix</keyword>
<dbReference type="SMART" id="SM00382">
    <property type="entry name" value="AAA"/>
    <property type="match status" value="1"/>
</dbReference>
<evidence type="ECO:0000259" key="5">
    <source>
        <dbReference type="PROSITE" id="PS50893"/>
    </source>
</evidence>
<keyword evidence="7" id="KW-1185">Reference proteome</keyword>
<keyword evidence="6" id="KW-0378">Hydrolase</keyword>
<dbReference type="SUPFAM" id="SSF52540">
    <property type="entry name" value="P-loop containing nucleoside triphosphate hydrolases"/>
    <property type="match status" value="1"/>
</dbReference>
<evidence type="ECO:0000313" key="7">
    <source>
        <dbReference type="Proteomes" id="UP001215598"/>
    </source>
</evidence>
<dbReference type="Pfam" id="PF00005">
    <property type="entry name" value="ABC_tran"/>
    <property type="match status" value="1"/>
</dbReference>
<evidence type="ECO:0000256" key="1">
    <source>
        <dbReference type="ARBA" id="ARBA00022741"/>
    </source>
</evidence>
<dbReference type="PANTHER" id="PTHR43394:SF1">
    <property type="entry name" value="ATP-BINDING CASSETTE SUB-FAMILY B MEMBER 10, MITOCHONDRIAL"/>
    <property type="match status" value="1"/>
</dbReference>
<dbReference type="GO" id="GO:0015421">
    <property type="term" value="F:ABC-type oligopeptide transporter activity"/>
    <property type="evidence" value="ECO:0007669"/>
    <property type="project" value="TreeGrafter"/>
</dbReference>
<gene>
    <name evidence="6" type="ORF">B0H16DRAFT_1600263</name>
</gene>
<name>A0AAD7HKB2_9AGAR</name>
<evidence type="ECO:0000256" key="3">
    <source>
        <dbReference type="SAM" id="Coils"/>
    </source>
</evidence>
<dbReference type="EMBL" id="JARKIB010000219">
    <property type="protein sequence ID" value="KAJ7722496.1"/>
    <property type="molecule type" value="Genomic_DNA"/>
</dbReference>
<dbReference type="PANTHER" id="PTHR43394">
    <property type="entry name" value="ATP-DEPENDENT PERMEASE MDL1, MITOCHONDRIAL"/>
    <property type="match status" value="1"/>
</dbReference>
<organism evidence="6 7">
    <name type="scientific">Mycena metata</name>
    <dbReference type="NCBI Taxonomy" id="1033252"/>
    <lineage>
        <taxon>Eukaryota</taxon>
        <taxon>Fungi</taxon>
        <taxon>Dikarya</taxon>
        <taxon>Basidiomycota</taxon>
        <taxon>Agaricomycotina</taxon>
        <taxon>Agaricomycetes</taxon>
        <taxon>Agaricomycetidae</taxon>
        <taxon>Agaricales</taxon>
        <taxon>Marasmiineae</taxon>
        <taxon>Mycenaceae</taxon>
        <taxon>Mycena</taxon>
    </lineage>
</organism>
<dbReference type="InterPro" id="IPR003593">
    <property type="entry name" value="AAA+_ATPase"/>
</dbReference>
<proteinExistence type="predicted"/>
<keyword evidence="4" id="KW-0812">Transmembrane</keyword>
<dbReference type="AlphaFoldDB" id="A0AAD7HKB2"/>
<dbReference type="InterPro" id="IPR027417">
    <property type="entry name" value="P-loop_NTPase"/>
</dbReference>
<keyword evidence="2" id="KW-0067">ATP-binding</keyword>
<dbReference type="InterPro" id="IPR003439">
    <property type="entry name" value="ABC_transporter-like_ATP-bd"/>
</dbReference>
<dbReference type="InterPro" id="IPR039421">
    <property type="entry name" value="Type_1_exporter"/>
</dbReference>
<dbReference type="GO" id="GO:0005524">
    <property type="term" value="F:ATP binding"/>
    <property type="evidence" value="ECO:0007669"/>
    <property type="project" value="UniProtKB-KW"/>
</dbReference>
<feature type="coiled-coil region" evidence="3">
    <location>
        <begin position="519"/>
        <end position="546"/>
    </location>
</feature>
<protein>
    <submittedName>
        <fullName evidence="6">P-loop containing nucleoside triphosphate hydrolase protein</fullName>
    </submittedName>
</protein>
<keyword evidence="3" id="KW-0175">Coiled coil</keyword>
<feature type="domain" description="ABC transporter" evidence="5">
    <location>
        <begin position="370"/>
        <end position="637"/>
    </location>
</feature>
<dbReference type="PROSITE" id="PS50893">
    <property type="entry name" value="ABC_TRANSPORTER_2"/>
    <property type="match status" value="1"/>
</dbReference>
<comment type="caution">
    <text evidence="6">The sequence shown here is derived from an EMBL/GenBank/DDBJ whole genome shotgun (WGS) entry which is preliminary data.</text>
</comment>
<sequence>MKDETNDAERLDDYSYTTIQLGVWRLLLPVELTSSQWSPLARFSFSRLGKWDGLSPALLIWRFVHPWLNLMLFALTFASAVEGTLLLYASSRLLRTVETGLVTGRPDIQAIWHAVLLRVFCTALTSTSRWARGWVAPIRRRRIISHFEDYIFQETLRLDISTIKGFQLAGQIIFTAHQPNGGIPLTLLALVSPILTTILRQVSWKHPFLYYASNLDYIRLRTLKAIGSETYREEITSGNIGSWVLDEYKRARHALGTISDASPHTQMTTTTNPVSRIFQALSADLPTFYWAASVVADPSGFSITSFAILQQHAQAIRGTVSTLFYHFSRVAATVNALQYLYKLADVTNKVVDGDESYPNSTLSTDKGMAFELRNVSFAYPGGKSKENAIRNLSLKILAGQLVVIVGTNGSGKSTIIKLLNRLYDVDSGEILVDGIPIENYRLSDLRKAQALLTQDHKLFPLTLAENIGLGNPERVNDMQMVLQAAEAGGAAELIKKLEDGVQTTLSPVQTAYGYRLEKYKTLQSMLENMEKEADVSEGEKQRLVAARTFMRFLSGGIRFAVADEPSSALDPKAEHQLFQRLRESGDGKTLIFVTHRFGHLTKHADLIICMKDGQAVETGTHKELLALGGEYSELYNVQAQAFSEDTG</sequence>
<dbReference type="Gene3D" id="3.40.50.300">
    <property type="entry name" value="P-loop containing nucleotide triphosphate hydrolases"/>
    <property type="match status" value="1"/>
</dbReference>
<evidence type="ECO:0000256" key="2">
    <source>
        <dbReference type="ARBA" id="ARBA00022840"/>
    </source>
</evidence>
<evidence type="ECO:0000256" key="4">
    <source>
        <dbReference type="SAM" id="Phobius"/>
    </source>
</evidence>